<evidence type="ECO:0000313" key="7">
    <source>
        <dbReference type="Proteomes" id="UP000243459"/>
    </source>
</evidence>
<feature type="chain" id="PRO_5024440886" evidence="5">
    <location>
        <begin position="26"/>
        <end position="102"/>
    </location>
</feature>
<evidence type="ECO:0000256" key="1">
    <source>
        <dbReference type="ARBA" id="ARBA00009178"/>
    </source>
</evidence>
<dbReference type="InterPro" id="IPR008801">
    <property type="entry name" value="RALF"/>
</dbReference>
<reference evidence="7" key="1">
    <citation type="journal article" date="2017" name="Nat. Commun.">
        <title>The asparagus genome sheds light on the origin and evolution of a young Y chromosome.</title>
        <authorList>
            <person name="Harkess A."/>
            <person name="Zhou J."/>
            <person name="Xu C."/>
            <person name="Bowers J.E."/>
            <person name="Van der Hulst R."/>
            <person name="Ayyampalayam S."/>
            <person name="Mercati F."/>
            <person name="Riccardi P."/>
            <person name="McKain M.R."/>
            <person name="Kakrana A."/>
            <person name="Tang H."/>
            <person name="Ray J."/>
            <person name="Groenendijk J."/>
            <person name="Arikit S."/>
            <person name="Mathioni S.M."/>
            <person name="Nakano M."/>
            <person name="Shan H."/>
            <person name="Telgmann-Rauber A."/>
            <person name="Kanno A."/>
            <person name="Yue Z."/>
            <person name="Chen H."/>
            <person name="Li W."/>
            <person name="Chen Y."/>
            <person name="Xu X."/>
            <person name="Zhang Y."/>
            <person name="Luo S."/>
            <person name="Chen H."/>
            <person name="Gao J."/>
            <person name="Mao Z."/>
            <person name="Pires J.C."/>
            <person name="Luo M."/>
            <person name="Kudrna D."/>
            <person name="Wing R.A."/>
            <person name="Meyers B.C."/>
            <person name="Yi K."/>
            <person name="Kong H."/>
            <person name="Lavrijsen P."/>
            <person name="Sunseri F."/>
            <person name="Falavigna A."/>
            <person name="Ye Y."/>
            <person name="Leebens-Mack J.H."/>
            <person name="Chen G."/>
        </authorList>
    </citation>
    <scope>NUCLEOTIDE SEQUENCE [LARGE SCALE GENOMIC DNA]</scope>
    <source>
        <strain evidence="7">cv. DH0086</strain>
    </source>
</reference>
<dbReference type="GO" id="GO:0019722">
    <property type="term" value="P:calcium-mediated signaling"/>
    <property type="evidence" value="ECO:0007669"/>
    <property type="project" value="TreeGrafter"/>
</dbReference>
<protein>
    <submittedName>
        <fullName evidence="6">Uncharacterized protein</fullName>
    </submittedName>
</protein>
<dbReference type="EMBL" id="CM007385">
    <property type="protein sequence ID" value="ONK70134.1"/>
    <property type="molecule type" value="Genomic_DNA"/>
</dbReference>
<proteinExistence type="inferred from homology"/>
<accession>A0A5P1EWB1</accession>
<keyword evidence="4" id="KW-1015">Disulfide bond</keyword>
<dbReference type="Proteomes" id="UP000243459">
    <property type="component" value="Chromosome 5"/>
</dbReference>
<dbReference type="GO" id="GO:0009506">
    <property type="term" value="C:plasmodesma"/>
    <property type="evidence" value="ECO:0007669"/>
    <property type="project" value="TreeGrafter"/>
</dbReference>
<evidence type="ECO:0000256" key="4">
    <source>
        <dbReference type="ARBA" id="ARBA00023157"/>
    </source>
</evidence>
<evidence type="ECO:0000256" key="2">
    <source>
        <dbReference type="ARBA" id="ARBA00022702"/>
    </source>
</evidence>
<name>A0A5P1EWB1_ASPOF</name>
<dbReference type="PANTHER" id="PTHR33136:SF13">
    <property type="entry name" value="OS10G0328900 PROTEIN"/>
    <property type="match status" value="1"/>
</dbReference>
<dbReference type="PANTHER" id="PTHR33136">
    <property type="entry name" value="RAPID ALKALINIZATION FACTOR-LIKE"/>
    <property type="match status" value="1"/>
</dbReference>
<dbReference type="OMA" id="THISYNA"/>
<keyword evidence="2" id="KW-0372">Hormone</keyword>
<evidence type="ECO:0000313" key="6">
    <source>
        <dbReference type="EMBL" id="ONK70134.1"/>
    </source>
</evidence>
<dbReference type="Pfam" id="PF05498">
    <property type="entry name" value="RALF"/>
    <property type="match status" value="1"/>
</dbReference>
<sequence length="102" mass="10741">MAPIRLTTLIPLLLLTGFAVHSATADNVSQHFIVTDGCASGECIDEPSSLESEIGRRVLEEGSTHISYNALRRSTAPCGVAGASYYGCADANQEAKLTLDLS</sequence>
<keyword evidence="7" id="KW-1185">Reference proteome</keyword>
<comment type="similarity">
    <text evidence="1">Belongs to the plant rapid alkalinization factor (RALF) family.</text>
</comment>
<organism evidence="6 7">
    <name type="scientific">Asparagus officinalis</name>
    <name type="common">Garden asparagus</name>
    <dbReference type="NCBI Taxonomy" id="4686"/>
    <lineage>
        <taxon>Eukaryota</taxon>
        <taxon>Viridiplantae</taxon>
        <taxon>Streptophyta</taxon>
        <taxon>Embryophyta</taxon>
        <taxon>Tracheophyta</taxon>
        <taxon>Spermatophyta</taxon>
        <taxon>Magnoliopsida</taxon>
        <taxon>Liliopsida</taxon>
        <taxon>Asparagales</taxon>
        <taxon>Asparagaceae</taxon>
        <taxon>Asparagoideae</taxon>
        <taxon>Asparagus</taxon>
    </lineage>
</organism>
<dbReference type="AlphaFoldDB" id="A0A5P1EWB1"/>
<dbReference type="GO" id="GO:0005179">
    <property type="term" value="F:hormone activity"/>
    <property type="evidence" value="ECO:0007669"/>
    <property type="project" value="UniProtKB-KW"/>
</dbReference>
<feature type="signal peptide" evidence="5">
    <location>
        <begin position="1"/>
        <end position="25"/>
    </location>
</feature>
<gene>
    <name evidence="6" type="ORF">A4U43_C05F30610</name>
</gene>
<evidence type="ECO:0000256" key="3">
    <source>
        <dbReference type="ARBA" id="ARBA00022729"/>
    </source>
</evidence>
<dbReference type="Gramene" id="ONK70134">
    <property type="protein sequence ID" value="ONK70134"/>
    <property type="gene ID" value="A4U43_C05F30610"/>
</dbReference>
<evidence type="ECO:0000256" key="5">
    <source>
        <dbReference type="SAM" id="SignalP"/>
    </source>
</evidence>
<keyword evidence="3 5" id="KW-0732">Signal</keyword>